<evidence type="ECO:0000313" key="1">
    <source>
        <dbReference type="EMBL" id="BBK89473.1"/>
    </source>
</evidence>
<protein>
    <submittedName>
        <fullName evidence="1">Uncharacterized protein</fullName>
    </submittedName>
</protein>
<sequence>MLYYNFNNYEEFKELFGLVKHGNGVKSRKNKILLSFKKNRKLLHDAVVSGDYSLVHISDMATMKKLVTDEIIKSSNDNMKLSYVVDLMGKRYYSSTYSTDGNKGLCEDGDTRAVRYINMENNFAEKIY</sequence>
<name>A0A4Y1VKP0_BACUN</name>
<dbReference type="AlphaFoldDB" id="A0A4Y1VKP0"/>
<dbReference type="RefSeq" id="WP_234130812.1">
    <property type="nucleotide sequence ID" value="NZ_JAGKHY010000014.1"/>
</dbReference>
<accession>A0A4Y1VKP0</accession>
<reference evidence="1" key="1">
    <citation type="submission" date="2019-06" db="EMBL/GenBank/DDBJ databases">
        <title>Complete genome sequence of Bacteroides uniformis NBRC 113350.</title>
        <authorList>
            <person name="Miura T."/>
            <person name="Furukawa M."/>
            <person name="Shimamura M."/>
            <person name="Ohyama Y."/>
            <person name="Yamazoe A."/>
            <person name="Kawasaki H."/>
        </authorList>
    </citation>
    <scope>NUCLEOTIDE SEQUENCE [LARGE SCALE GENOMIC DNA]</scope>
    <source>
        <strain evidence="1">NBRC 113350</strain>
        <plasmid evidence="1">pBUN1</plasmid>
    </source>
</reference>
<dbReference type="EMBL" id="AP019725">
    <property type="protein sequence ID" value="BBK89473.1"/>
    <property type="molecule type" value="Genomic_DNA"/>
</dbReference>
<geneLocation type="plasmid" evidence="1">
    <name>pBUN1</name>
</geneLocation>
<dbReference type="Proteomes" id="UP000320533">
    <property type="component" value="Plasmid pBUN1"/>
</dbReference>
<organism evidence="1">
    <name type="scientific">Bacteroides uniformis</name>
    <dbReference type="NCBI Taxonomy" id="820"/>
    <lineage>
        <taxon>Bacteria</taxon>
        <taxon>Pseudomonadati</taxon>
        <taxon>Bacteroidota</taxon>
        <taxon>Bacteroidia</taxon>
        <taxon>Bacteroidales</taxon>
        <taxon>Bacteroidaceae</taxon>
        <taxon>Bacteroides</taxon>
    </lineage>
</organism>
<gene>
    <name evidence="1" type="ORF">Bun01g_38430</name>
</gene>
<dbReference type="KEGG" id="bun:Bun01g_38430"/>
<proteinExistence type="predicted"/>
<keyword evidence="1" id="KW-0614">Plasmid</keyword>